<sequence>MTDQIETEPQAAQPADRTPRWYLQGEQTAPVMVLSGIWKARAGNIPVFPKDGLKKAPGAHLSFQTSDLQVWDTGLVAFLWDLKRVAHDAGVSLDMRTLPGPMRQLLELLPEVPDEPVHHKTARTSFLETVGNHAVASMTEVGVVSELGALTAKGAVLTLLGRSRMRMVDLLANTADAGPYALLIVGIVNFLIGAILAFVGAVELQKFAAGIYVASLVGIAMVREMAAVMTAIIMAGRTGGAYAARISTMQGNEEIDALNVFGIPTSTYLILPAVLSLIITMPFLYLYGCLIGMLGGFVVAISMLDITAAGYFHQTITAFHIGQFIFGFTKSLVFGAFIGLTSCRIGLKAGRSAADVGIAATRAVVVGIVGVIAIDAIFAVIADVLGI</sequence>
<feature type="transmembrane region" description="Helical" evidence="1">
    <location>
        <begin position="180"/>
        <end position="199"/>
    </location>
</feature>
<keyword evidence="1" id="KW-0472">Membrane</keyword>
<feature type="transmembrane region" description="Helical" evidence="1">
    <location>
        <begin position="285"/>
        <end position="312"/>
    </location>
</feature>
<feature type="transmembrane region" description="Helical" evidence="1">
    <location>
        <begin position="359"/>
        <end position="385"/>
    </location>
</feature>
<comment type="caution">
    <text evidence="2">The sequence shown here is derived from an EMBL/GenBank/DDBJ whole genome shotgun (WGS) entry which is preliminary data.</text>
</comment>
<proteinExistence type="predicted"/>
<gene>
    <name evidence="2" type="ORF">GFJ39_07665</name>
</gene>
<evidence type="ECO:0000313" key="3">
    <source>
        <dbReference type="Proteomes" id="UP000432209"/>
    </source>
</evidence>
<evidence type="ECO:0000256" key="1">
    <source>
        <dbReference type="SAM" id="Phobius"/>
    </source>
</evidence>
<feature type="transmembrane region" description="Helical" evidence="1">
    <location>
        <begin position="257"/>
        <end position="279"/>
    </location>
</feature>
<reference evidence="2 3" key="1">
    <citation type="submission" date="2019-10" db="EMBL/GenBank/DDBJ databases">
        <title>Gluconobacter aidae sp. nov., a novel species of acetic acid bacteria isolated in Thailand.</title>
        <authorList>
            <person name="Yukphan P."/>
            <person name="Charoenyingcharoen P."/>
            <person name="Malimas S."/>
            <person name="Muramatsu Y."/>
            <person name="Nakagawa Y."/>
            <person name="Tanasupawat S."/>
            <person name="Yamada Y."/>
        </authorList>
    </citation>
    <scope>NUCLEOTIDE SEQUENCE [LARGE SCALE GENOMIC DNA]</scope>
    <source>
        <strain evidence="2 3">AC10</strain>
    </source>
</reference>
<dbReference type="PANTHER" id="PTHR30188">
    <property type="entry name" value="ABC TRANSPORTER PERMEASE PROTEIN-RELATED"/>
    <property type="match status" value="1"/>
</dbReference>
<accession>A0A7X1VQ44</accession>
<dbReference type="EMBL" id="WIPH01000013">
    <property type="protein sequence ID" value="MQR99085.1"/>
    <property type="molecule type" value="Genomic_DNA"/>
</dbReference>
<dbReference type="InterPro" id="IPR030802">
    <property type="entry name" value="Permease_MalE"/>
</dbReference>
<dbReference type="Proteomes" id="UP000432209">
    <property type="component" value="Unassembled WGS sequence"/>
</dbReference>
<dbReference type="Pfam" id="PF02405">
    <property type="entry name" value="MlaE"/>
    <property type="match status" value="1"/>
</dbReference>
<feature type="transmembrane region" description="Helical" evidence="1">
    <location>
        <begin position="324"/>
        <end position="347"/>
    </location>
</feature>
<name>A0A7X1VQ44_9PROT</name>
<dbReference type="PANTHER" id="PTHR30188:SF3">
    <property type="entry name" value="ABC TRANSPORTER PERMEASE"/>
    <property type="match status" value="1"/>
</dbReference>
<keyword evidence="1" id="KW-0812">Transmembrane</keyword>
<dbReference type="AlphaFoldDB" id="A0A7X1VQ44"/>
<keyword evidence="1" id="KW-1133">Transmembrane helix</keyword>
<keyword evidence="3" id="KW-1185">Reference proteome</keyword>
<dbReference type="GO" id="GO:0043190">
    <property type="term" value="C:ATP-binding cassette (ABC) transporter complex"/>
    <property type="evidence" value="ECO:0007669"/>
    <property type="project" value="InterPro"/>
</dbReference>
<evidence type="ECO:0000313" key="2">
    <source>
        <dbReference type="EMBL" id="MQR99085.1"/>
    </source>
</evidence>
<dbReference type="RefSeq" id="WP_153430781.1">
    <property type="nucleotide sequence ID" value="NZ_WIPH01000013.1"/>
</dbReference>
<organism evidence="2 3">
    <name type="scientific">Gluconobacter aidae</name>
    <dbReference type="NCBI Taxonomy" id="2662454"/>
    <lineage>
        <taxon>Bacteria</taxon>
        <taxon>Pseudomonadati</taxon>
        <taxon>Pseudomonadota</taxon>
        <taxon>Alphaproteobacteria</taxon>
        <taxon>Acetobacterales</taxon>
        <taxon>Acetobacteraceae</taxon>
        <taxon>Gluconobacter</taxon>
    </lineage>
</organism>
<dbReference type="GO" id="GO:0005548">
    <property type="term" value="F:phospholipid transporter activity"/>
    <property type="evidence" value="ECO:0007669"/>
    <property type="project" value="TreeGrafter"/>
</dbReference>
<feature type="transmembrane region" description="Helical" evidence="1">
    <location>
        <begin position="211"/>
        <end position="236"/>
    </location>
</feature>
<protein>
    <submittedName>
        <fullName evidence="2">ABC transporter permease</fullName>
    </submittedName>
</protein>